<organism evidence="3 4">
    <name type="scientific">Nocardiopsis mangrovi</name>
    <dbReference type="NCBI Taxonomy" id="1179818"/>
    <lineage>
        <taxon>Bacteria</taxon>
        <taxon>Bacillati</taxon>
        <taxon>Actinomycetota</taxon>
        <taxon>Actinomycetes</taxon>
        <taxon>Streptosporangiales</taxon>
        <taxon>Nocardiopsidaceae</taxon>
        <taxon>Nocardiopsis</taxon>
    </lineage>
</organism>
<dbReference type="InterPro" id="IPR025164">
    <property type="entry name" value="Toastrack_DUF4097"/>
</dbReference>
<proteinExistence type="predicted"/>
<dbReference type="EMBL" id="JBHSFQ010000024">
    <property type="protein sequence ID" value="MFC4564435.1"/>
    <property type="molecule type" value="Genomic_DNA"/>
</dbReference>
<evidence type="ECO:0000256" key="1">
    <source>
        <dbReference type="SAM" id="MobiDB-lite"/>
    </source>
</evidence>
<gene>
    <name evidence="3" type="ORF">ACFO4E_21450</name>
</gene>
<reference evidence="4" key="1">
    <citation type="journal article" date="2019" name="Int. J. Syst. Evol. Microbiol.">
        <title>The Global Catalogue of Microorganisms (GCM) 10K type strain sequencing project: providing services to taxonomists for standard genome sequencing and annotation.</title>
        <authorList>
            <consortium name="The Broad Institute Genomics Platform"/>
            <consortium name="The Broad Institute Genome Sequencing Center for Infectious Disease"/>
            <person name="Wu L."/>
            <person name="Ma J."/>
        </authorList>
    </citation>
    <scope>NUCLEOTIDE SEQUENCE [LARGE SCALE GENOMIC DNA]</scope>
    <source>
        <strain evidence="4">XZYJ18</strain>
    </source>
</reference>
<sequence>MSIAAAGAALTLTVLTGCGADGGPEERAFGPAGERITISAESGDLDVRPADVDEIEVTRWFTGWSAIGARTGADWEFAGDTLALTTDCAPLLLGRCDVRYEVLVPREVAVTVDGGSGAVSASGFASALDITTDNGAIRVEDAADPLSLRSASGEQRATGVTSGSVEARSENGAIRLSLAEAPDSVEVEADNGAVTVEVPEADYDVTTATDSGDVRTDVPEDSGSPHTITARTGNGAISVLTAVQTADRRPPTADRRPEYPPARRHAVADPHSPHGMDTRS</sequence>
<dbReference type="Pfam" id="PF13349">
    <property type="entry name" value="DUF4097"/>
    <property type="match status" value="1"/>
</dbReference>
<feature type="domain" description="DUF4097" evidence="2">
    <location>
        <begin position="35"/>
        <end position="235"/>
    </location>
</feature>
<dbReference type="Proteomes" id="UP001595923">
    <property type="component" value="Unassembled WGS sequence"/>
</dbReference>
<protein>
    <submittedName>
        <fullName evidence="3">DUF4097 family beta strand repeat-containing protein</fullName>
    </submittedName>
</protein>
<feature type="compositionally biased region" description="Basic and acidic residues" evidence="1">
    <location>
        <begin position="246"/>
        <end position="258"/>
    </location>
</feature>
<keyword evidence="4" id="KW-1185">Reference proteome</keyword>
<dbReference type="RefSeq" id="WP_378577539.1">
    <property type="nucleotide sequence ID" value="NZ_JBHSFQ010000024.1"/>
</dbReference>
<evidence type="ECO:0000313" key="4">
    <source>
        <dbReference type="Proteomes" id="UP001595923"/>
    </source>
</evidence>
<feature type="region of interest" description="Disordered" evidence="1">
    <location>
        <begin position="205"/>
        <end position="280"/>
    </location>
</feature>
<comment type="caution">
    <text evidence="3">The sequence shown here is derived from an EMBL/GenBank/DDBJ whole genome shotgun (WGS) entry which is preliminary data.</text>
</comment>
<feature type="compositionally biased region" description="Basic and acidic residues" evidence="1">
    <location>
        <begin position="266"/>
        <end position="280"/>
    </location>
</feature>
<evidence type="ECO:0000313" key="3">
    <source>
        <dbReference type="EMBL" id="MFC4564435.1"/>
    </source>
</evidence>
<evidence type="ECO:0000259" key="2">
    <source>
        <dbReference type="Pfam" id="PF13349"/>
    </source>
</evidence>
<accession>A0ABV9E2H9</accession>
<name>A0ABV9E2H9_9ACTN</name>